<organism evidence="1 2">
    <name type="scientific">Paenibacillus sediminis</name>
    <dbReference type="NCBI Taxonomy" id="664909"/>
    <lineage>
        <taxon>Bacteria</taxon>
        <taxon>Bacillati</taxon>
        <taxon>Bacillota</taxon>
        <taxon>Bacilli</taxon>
        <taxon>Bacillales</taxon>
        <taxon>Paenibacillaceae</taxon>
        <taxon>Paenibacillus</taxon>
    </lineage>
</organism>
<dbReference type="EMBL" id="JAGGKP010000009">
    <property type="protein sequence ID" value="MBP1937974.1"/>
    <property type="molecule type" value="Genomic_DNA"/>
</dbReference>
<gene>
    <name evidence="1" type="ORF">J2Z20_002891</name>
</gene>
<dbReference type="Proteomes" id="UP001519273">
    <property type="component" value="Unassembled WGS sequence"/>
</dbReference>
<dbReference type="Pfam" id="PF20292">
    <property type="entry name" value="MC7"/>
    <property type="match status" value="1"/>
</dbReference>
<name>A0ABS4H624_9BACL</name>
<reference evidence="1 2" key="1">
    <citation type="submission" date="2021-03" db="EMBL/GenBank/DDBJ databases">
        <title>Genomic Encyclopedia of Type Strains, Phase IV (KMG-IV): sequencing the most valuable type-strain genomes for metagenomic binning, comparative biology and taxonomic classification.</title>
        <authorList>
            <person name="Goeker M."/>
        </authorList>
    </citation>
    <scope>NUCLEOTIDE SEQUENCE [LARGE SCALE GENOMIC DNA]</scope>
    <source>
        <strain evidence="1 2">DSM 23491</strain>
    </source>
</reference>
<dbReference type="RefSeq" id="WP_342454318.1">
    <property type="nucleotide sequence ID" value="NZ_CBCRVE010000010.1"/>
</dbReference>
<comment type="caution">
    <text evidence="1">The sequence shown here is derived from an EMBL/GenBank/DDBJ whole genome shotgun (WGS) entry which is preliminary data.</text>
</comment>
<evidence type="ECO:0000313" key="1">
    <source>
        <dbReference type="EMBL" id="MBP1937974.1"/>
    </source>
</evidence>
<keyword evidence="2" id="KW-1185">Reference proteome</keyword>
<sequence>MLTPNKIIRFNESIIGKIVFILKELNSEGISIQSLFHQTDNYFDEIEDFLYSLDVLYLLDSIEVDFEKGVIKYVKTN</sequence>
<proteinExistence type="predicted"/>
<evidence type="ECO:0000313" key="2">
    <source>
        <dbReference type="Proteomes" id="UP001519273"/>
    </source>
</evidence>
<protein>
    <submittedName>
        <fullName evidence="1">Uncharacterized protein</fullName>
    </submittedName>
</protein>
<accession>A0ABS4H624</accession>
<dbReference type="InterPro" id="IPR046900">
    <property type="entry name" value="ABC-3C_MC7"/>
</dbReference>